<accession>A0A9P6HIU3</accession>
<feature type="compositionally biased region" description="Low complexity" evidence="1">
    <location>
        <begin position="98"/>
        <end position="108"/>
    </location>
</feature>
<evidence type="ECO:0000313" key="3">
    <source>
        <dbReference type="Proteomes" id="UP000736335"/>
    </source>
</evidence>
<keyword evidence="3" id="KW-1185">Reference proteome</keyword>
<protein>
    <submittedName>
        <fullName evidence="2">Uncharacterized protein</fullName>
    </submittedName>
</protein>
<dbReference type="OrthoDB" id="10528907at2759"/>
<evidence type="ECO:0000313" key="2">
    <source>
        <dbReference type="EMBL" id="KAF9787839.1"/>
    </source>
</evidence>
<reference evidence="2" key="1">
    <citation type="journal article" date="2020" name="Nat. Commun.">
        <title>Large-scale genome sequencing of mycorrhizal fungi provides insights into the early evolution of symbiotic traits.</title>
        <authorList>
            <person name="Miyauchi S."/>
            <person name="Kiss E."/>
            <person name="Kuo A."/>
            <person name="Drula E."/>
            <person name="Kohler A."/>
            <person name="Sanchez-Garcia M."/>
            <person name="Morin E."/>
            <person name="Andreopoulos B."/>
            <person name="Barry K.W."/>
            <person name="Bonito G."/>
            <person name="Buee M."/>
            <person name="Carver A."/>
            <person name="Chen C."/>
            <person name="Cichocki N."/>
            <person name="Clum A."/>
            <person name="Culley D."/>
            <person name="Crous P.W."/>
            <person name="Fauchery L."/>
            <person name="Girlanda M."/>
            <person name="Hayes R.D."/>
            <person name="Keri Z."/>
            <person name="LaButti K."/>
            <person name="Lipzen A."/>
            <person name="Lombard V."/>
            <person name="Magnuson J."/>
            <person name="Maillard F."/>
            <person name="Murat C."/>
            <person name="Nolan M."/>
            <person name="Ohm R.A."/>
            <person name="Pangilinan J."/>
            <person name="Pereira M.F."/>
            <person name="Perotto S."/>
            <person name="Peter M."/>
            <person name="Pfister S."/>
            <person name="Riley R."/>
            <person name="Sitrit Y."/>
            <person name="Stielow J.B."/>
            <person name="Szollosi G."/>
            <person name="Zifcakova L."/>
            <person name="Stursova M."/>
            <person name="Spatafora J.W."/>
            <person name="Tedersoo L."/>
            <person name="Vaario L.M."/>
            <person name="Yamada A."/>
            <person name="Yan M."/>
            <person name="Wang P."/>
            <person name="Xu J."/>
            <person name="Bruns T."/>
            <person name="Baldrian P."/>
            <person name="Vilgalys R."/>
            <person name="Dunand C."/>
            <person name="Henrissat B."/>
            <person name="Grigoriev I.V."/>
            <person name="Hibbett D."/>
            <person name="Nagy L.G."/>
            <person name="Martin F.M."/>
        </authorList>
    </citation>
    <scope>NUCLEOTIDE SEQUENCE</scope>
    <source>
        <strain evidence="2">UH-Tt-Lm1</strain>
    </source>
</reference>
<feature type="compositionally biased region" description="Low complexity" evidence="1">
    <location>
        <begin position="117"/>
        <end position="130"/>
    </location>
</feature>
<feature type="compositionally biased region" description="Polar residues" evidence="1">
    <location>
        <begin position="65"/>
        <end position="75"/>
    </location>
</feature>
<feature type="region of interest" description="Disordered" evidence="1">
    <location>
        <begin position="54"/>
        <end position="232"/>
    </location>
</feature>
<dbReference type="Proteomes" id="UP000736335">
    <property type="component" value="Unassembled WGS sequence"/>
</dbReference>
<feature type="compositionally biased region" description="Polar residues" evidence="1">
    <location>
        <begin position="131"/>
        <end position="140"/>
    </location>
</feature>
<dbReference type="AlphaFoldDB" id="A0A9P6HIU3"/>
<feature type="compositionally biased region" description="Polar residues" evidence="1">
    <location>
        <begin position="173"/>
        <end position="196"/>
    </location>
</feature>
<gene>
    <name evidence="2" type="ORF">BJ322DRAFT_583779</name>
</gene>
<sequence length="232" mass="25409">MVDTQRFAIWHPPGMQTEVKKAMPVPIIPEQPQALNKNIENLVKDFKWNDGFNAAKSGPIPTSRPRIQSVSSYNRPSVAPQPIHLATHPGKTDEDDSGSTSSEEVVTVPPVAARKFSSSSPPKPILSSTPANSNLANARQKQTERVSFALSKESPKENENSFSQLRAKPIEKPTSQGPKVISKQPSPANVQFSEQSKQPPAPKKPLAAAENKKEPTPETVGQPLLDRRIYLR</sequence>
<organism evidence="2 3">
    <name type="scientific">Thelephora terrestris</name>
    <dbReference type="NCBI Taxonomy" id="56493"/>
    <lineage>
        <taxon>Eukaryota</taxon>
        <taxon>Fungi</taxon>
        <taxon>Dikarya</taxon>
        <taxon>Basidiomycota</taxon>
        <taxon>Agaricomycotina</taxon>
        <taxon>Agaricomycetes</taxon>
        <taxon>Thelephorales</taxon>
        <taxon>Thelephoraceae</taxon>
        <taxon>Thelephora</taxon>
    </lineage>
</organism>
<comment type="caution">
    <text evidence="2">The sequence shown here is derived from an EMBL/GenBank/DDBJ whole genome shotgun (WGS) entry which is preliminary data.</text>
</comment>
<name>A0A9P6HIU3_9AGAM</name>
<proteinExistence type="predicted"/>
<dbReference type="EMBL" id="WIUZ02000004">
    <property type="protein sequence ID" value="KAF9787839.1"/>
    <property type="molecule type" value="Genomic_DNA"/>
</dbReference>
<evidence type="ECO:0000256" key="1">
    <source>
        <dbReference type="SAM" id="MobiDB-lite"/>
    </source>
</evidence>
<reference evidence="2" key="2">
    <citation type="submission" date="2020-11" db="EMBL/GenBank/DDBJ databases">
        <authorList>
            <consortium name="DOE Joint Genome Institute"/>
            <person name="Kuo A."/>
            <person name="Miyauchi S."/>
            <person name="Kiss E."/>
            <person name="Drula E."/>
            <person name="Kohler A."/>
            <person name="Sanchez-Garcia M."/>
            <person name="Andreopoulos B."/>
            <person name="Barry K.W."/>
            <person name="Bonito G."/>
            <person name="Buee M."/>
            <person name="Carver A."/>
            <person name="Chen C."/>
            <person name="Cichocki N."/>
            <person name="Clum A."/>
            <person name="Culley D."/>
            <person name="Crous P.W."/>
            <person name="Fauchery L."/>
            <person name="Girlanda M."/>
            <person name="Hayes R."/>
            <person name="Keri Z."/>
            <person name="Labutti K."/>
            <person name="Lipzen A."/>
            <person name="Lombard V."/>
            <person name="Magnuson J."/>
            <person name="Maillard F."/>
            <person name="Morin E."/>
            <person name="Murat C."/>
            <person name="Nolan M."/>
            <person name="Ohm R."/>
            <person name="Pangilinan J."/>
            <person name="Pereira M."/>
            <person name="Perotto S."/>
            <person name="Peter M."/>
            <person name="Riley R."/>
            <person name="Sitrit Y."/>
            <person name="Stielow B."/>
            <person name="Szollosi G."/>
            <person name="Zifcakova L."/>
            <person name="Stursova M."/>
            <person name="Spatafora J.W."/>
            <person name="Tedersoo L."/>
            <person name="Vaario L.-M."/>
            <person name="Yamada A."/>
            <person name="Yan M."/>
            <person name="Wang P."/>
            <person name="Xu J."/>
            <person name="Bruns T."/>
            <person name="Baldrian P."/>
            <person name="Vilgalys R."/>
            <person name="Henrissat B."/>
            <person name="Grigoriev I.V."/>
            <person name="Hibbett D."/>
            <person name="Nagy L.G."/>
            <person name="Martin F.M."/>
        </authorList>
    </citation>
    <scope>NUCLEOTIDE SEQUENCE</scope>
    <source>
        <strain evidence="2">UH-Tt-Lm1</strain>
    </source>
</reference>